<organism evidence="2 3">
    <name type="scientific">Rhynchosporium agropyri</name>
    <dbReference type="NCBI Taxonomy" id="914238"/>
    <lineage>
        <taxon>Eukaryota</taxon>
        <taxon>Fungi</taxon>
        <taxon>Dikarya</taxon>
        <taxon>Ascomycota</taxon>
        <taxon>Pezizomycotina</taxon>
        <taxon>Leotiomycetes</taxon>
        <taxon>Helotiales</taxon>
        <taxon>Ploettnerulaceae</taxon>
        <taxon>Rhynchosporium</taxon>
    </lineage>
</organism>
<keyword evidence="1" id="KW-0732">Signal</keyword>
<accession>A0A1E1L189</accession>
<gene>
    <name evidence="2" type="ORF">RAG0_10783</name>
</gene>
<evidence type="ECO:0000313" key="3">
    <source>
        <dbReference type="Proteomes" id="UP000178912"/>
    </source>
</evidence>
<proteinExistence type="predicted"/>
<dbReference type="AlphaFoldDB" id="A0A1E1L189"/>
<keyword evidence="3" id="KW-1185">Reference proteome</keyword>
<reference evidence="3" key="1">
    <citation type="submission" date="2016-03" db="EMBL/GenBank/DDBJ databases">
        <authorList>
            <person name="Guldener U."/>
        </authorList>
    </citation>
    <scope>NUCLEOTIDE SEQUENCE [LARGE SCALE GENOMIC DNA]</scope>
    <source>
        <strain evidence="3">04CH-RAC-A.6.1</strain>
    </source>
</reference>
<sequence>MLFLQTLLATLIATTFAFPTPAEMKRELVNLAPNVSLDLLKDFCVGIAVCNPVTVNHKDIENC</sequence>
<feature type="signal peptide" evidence="1">
    <location>
        <begin position="1"/>
        <end position="17"/>
    </location>
</feature>
<feature type="chain" id="PRO_5009446576" evidence="1">
    <location>
        <begin position="18"/>
        <end position="63"/>
    </location>
</feature>
<evidence type="ECO:0000256" key="1">
    <source>
        <dbReference type="SAM" id="SignalP"/>
    </source>
</evidence>
<dbReference type="Proteomes" id="UP000178912">
    <property type="component" value="Unassembled WGS sequence"/>
</dbReference>
<evidence type="ECO:0000313" key="2">
    <source>
        <dbReference type="EMBL" id="CZT04285.1"/>
    </source>
</evidence>
<name>A0A1E1L189_9HELO</name>
<protein>
    <submittedName>
        <fullName evidence="2">Uncharacterized protein</fullName>
    </submittedName>
</protein>
<dbReference type="OrthoDB" id="3544474at2759"/>
<dbReference type="EMBL" id="FJUX01000068">
    <property type="protein sequence ID" value="CZT04285.1"/>
    <property type="molecule type" value="Genomic_DNA"/>
</dbReference>